<dbReference type="Gene3D" id="1.10.10.10">
    <property type="entry name" value="Winged helix-like DNA-binding domain superfamily/Winged helix DNA-binding domain"/>
    <property type="match status" value="1"/>
</dbReference>
<dbReference type="InterPro" id="IPR027417">
    <property type="entry name" value="P-loop_NTPase"/>
</dbReference>
<proteinExistence type="inferred from homology"/>
<dbReference type="GO" id="GO:0043531">
    <property type="term" value="F:ADP binding"/>
    <property type="evidence" value="ECO:0007669"/>
    <property type="project" value="InterPro"/>
</dbReference>
<comment type="similarity">
    <text evidence="2">Belongs to the disease resistance NB-LRR family.</text>
</comment>
<dbReference type="InterPro" id="IPR036388">
    <property type="entry name" value="WH-like_DNA-bd_sf"/>
</dbReference>
<dbReference type="SUPFAM" id="SSF53067">
    <property type="entry name" value="Actin-like ATPase domain"/>
    <property type="match status" value="2"/>
</dbReference>
<dbReference type="Pfam" id="PF00012">
    <property type="entry name" value="HSP70"/>
    <property type="match status" value="1"/>
</dbReference>
<dbReference type="SUPFAM" id="SSF52058">
    <property type="entry name" value="L domain-like"/>
    <property type="match status" value="1"/>
</dbReference>
<comment type="caution">
    <text evidence="10">The sequence shown here is derived from an EMBL/GenBank/DDBJ whole genome shotgun (WGS) entry which is preliminary data.</text>
</comment>
<dbReference type="GO" id="GO:0140662">
    <property type="term" value="F:ATP-dependent protein folding chaperone"/>
    <property type="evidence" value="ECO:0007669"/>
    <property type="project" value="InterPro"/>
</dbReference>
<dbReference type="InterPro" id="IPR029047">
    <property type="entry name" value="HSP70_peptide-bd_sf"/>
</dbReference>
<evidence type="ECO:0000313" key="10">
    <source>
        <dbReference type="EMBL" id="KAH6828418.1"/>
    </source>
</evidence>
<dbReference type="InterPro" id="IPR058922">
    <property type="entry name" value="WHD_DRP"/>
</dbReference>
<dbReference type="Gene3D" id="1.20.5.4130">
    <property type="match status" value="1"/>
</dbReference>
<dbReference type="Pfam" id="PF00931">
    <property type="entry name" value="NB-ARC"/>
    <property type="match status" value="1"/>
</dbReference>
<keyword evidence="5" id="KW-0547">Nucleotide-binding</keyword>
<dbReference type="Proteomes" id="UP001190926">
    <property type="component" value="Unassembled WGS sequence"/>
</dbReference>
<dbReference type="Gene3D" id="3.80.10.10">
    <property type="entry name" value="Ribonuclease Inhibitor"/>
    <property type="match status" value="1"/>
</dbReference>
<evidence type="ECO:0000256" key="1">
    <source>
        <dbReference type="ARBA" id="ARBA00007381"/>
    </source>
</evidence>
<protein>
    <submittedName>
        <fullName evidence="10">Heat shock cognate protein 70-1</fullName>
    </submittedName>
</protein>
<dbReference type="FunFam" id="3.30.420.40:FF:000026">
    <property type="entry name" value="Heat shock protein 70"/>
    <property type="match status" value="1"/>
</dbReference>
<dbReference type="SUPFAM" id="SSF52540">
    <property type="entry name" value="P-loop containing nucleoside triphosphate hydrolases"/>
    <property type="match status" value="1"/>
</dbReference>
<evidence type="ECO:0000259" key="9">
    <source>
        <dbReference type="Pfam" id="PF23559"/>
    </source>
</evidence>
<comment type="similarity">
    <text evidence="1">Belongs to the heat shock protein 70 family.</text>
</comment>
<dbReference type="InterPro" id="IPR043129">
    <property type="entry name" value="ATPase_NBD"/>
</dbReference>
<dbReference type="PANTHER" id="PTHR19375">
    <property type="entry name" value="HEAT SHOCK PROTEIN 70KDA"/>
    <property type="match status" value="1"/>
</dbReference>
<evidence type="ECO:0000313" key="11">
    <source>
        <dbReference type="Proteomes" id="UP001190926"/>
    </source>
</evidence>
<evidence type="ECO:0000256" key="2">
    <source>
        <dbReference type="ARBA" id="ARBA00008894"/>
    </source>
</evidence>
<keyword evidence="4" id="KW-0677">Repeat</keyword>
<dbReference type="PRINTS" id="PR00301">
    <property type="entry name" value="HEATSHOCK70"/>
</dbReference>
<dbReference type="GO" id="GO:0051607">
    <property type="term" value="P:defense response to virus"/>
    <property type="evidence" value="ECO:0007669"/>
    <property type="project" value="UniProtKB-ARBA"/>
</dbReference>
<dbReference type="Gene3D" id="1.10.8.430">
    <property type="entry name" value="Helical domain of apoptotic protease-activating factors"/>
    <property type="match status" value="1"/>
</dbReference>
<accession>A0AAD4J727</accession>
<gene>
    <name evidence="10" type="ORF">C2S53_013140</name>
</gene>
<dbReference type="PROSITE" id="PS01036">
    <property type="entry name" value="HSP70_3"/>
    <property type="match status" value="1"/>
</dbReference>
<evidence type="ECO:0000259" key="8">
    <source>
        <dbReference type="Pfam" id="PF00931"/>
    </source>
</evidence>
<feature type="domain" description="Disease resistance protein winged helix" evidence="9">
    <location>
        <begin position="411"/>
        <end position="482"/>
    </location>
</feature>
<evidence type="ECO:0000256" key="5">
    <source>
        <dbReference type="ARBA" id="ARBA00022741"/>
    </source>
</evidence>
<evidence type="ECO:0000256" key="7">
    <source>
        <dbReference type="ARBA" id="ARBA00022840"/>
    </source>
</evidence>
<reference evidence="10 11" key="1">
    <citation type="journal article" date="2021" name="Nat. Commun.">
        <title>Incipient diploidization of the medicinal plant Perilla within 10,000 years.</title>
        <authorList>
            <person name="Zhang Y."/>
            <person name="Shen Q."/>
            <person name="Leng L."/>
            <person name="Zhang D."/>
            <person name="Chen S."/>
            <person name="Shi Y."/>
            <person name="Ning Z."/>
            <person name="Chen S."/>
        </authorList>
    </citation>
    <scope>NUCLEOTIDE SEQUENCE [LARGE SCALE GENOMIC DNA]</scope>
    <source>
        <strain evidence="11">cv. PC099</strain>
    </source>
</reference>
<dbReference type="InterPro" id="IPR013126">
    <property type="entry name" value="Hsp_70_fam"/>
</dbReference>
<organism evidence="10 11">
    <name type="scientific">Perilla frutescens var. hirtella</name>
    <name type="common">Perilla citriodora</name>
    <name type="synonym">Perilla setoyensis</name>
    <dbReference type="NCBI Taxonomy" id="608512"/>
    <lineage>
        <taxon>Eukaryota</taxon>
        <taxon>Viridiplantae</taxon>
        <taxon>Streptophyta</taxon>
        <taxon>Embryophyta</taxon>
        <taxon>Tracheophyta</taxon>
        <taxon>Spermatophyta</taxon>
        <taxon>Magnoliopsida</taxon>
        <taxon>eudicotyledons</taxon>
        <taxon>Gunneridae</taxon>
        <taxon>Pentapetalae</taxon>
        <taxon>asterids</taxon>
        <taxon>lamiids</taxon>
        <taxon>Lamiales</taxon>
        <taxon>Lamiaceae</taxon>
        <taxon>Nepetoideae</taxon>
        <taxon>Elsholtzieae</taxon>
        <taxon>Perilla</taxon>
    </lineage>
</organism>
<dbReference type="FunFam" id="3.30.30.30:FF:000001">
    <property type="entry name" value="heat shock 70 kDa protein-like"/>
    <property type="match status" value="1"/>
</dbReference>
<dbReference type="Gene3D" id="3.30.30.30">
    <property type="match status" value="1"/>
</dbReference>
<dbReference type="EMBL" id="SDAM02000124">
    <property type="protein sequence ID" value="KAH6828418.1"/>
    <property type="molecule type" value="Genomic_DNA"/>
</dbReference>
<dbReference type="Gene3D" id="3.90.640.10">
    <property type="entry name" value="Actin, Chain A, domain 4"/>
    <property type="match status" value="1"/>
</dbReference>
<feature type="domain" description="NB-ARC" evidence="8">
    <location>
        <begin position="139"/>
        <end position="329"/>
    </location>
</feature>
<keyword evidence="7" id="KW-0067">ATP-binding</keyword>
<dbReference type="FunFam" id="3.90.640.10:FF:000002">
    <property type="entry name" value="Heat shock 70 kDa"/>
    <property type="match status" value="1"/>
</dbReference>
<keyword evidence="11" id="KW-1185">Reference proteome</keyword>
<dbReference type="InterPro" id="IPR018181">
    <property type="entry name" value="Heat_shock_70_CS"/>
</dbReference>
<dbReference type="PROSITE" id="PS00297">
    <property type="entry name" value="HSP70_1"/>
    <property type="match status" value="1"/>
</dbReference>
<dbReference type="GO" id="GO:0005524">
    <property type="term" value="F:ATP binding"/>
    <property type="evidence" value="ECO:0007669"/>
    <property type="project" value="UniProtKB-KW"/>
</dbReference>
<evidence type="ECO:0000256" key="6">
    <source>
        <dbReference type="ARBA" id="ARBA00022821"/>
    </source>
</evidence>
<name>A0AAD4J727_PERFH</name>
<dbReference type="Gene3D" id="3.30.420.40">
    <property type="match status" value="2"/>
</dbReference>
<dbReference type="FunFam" id="1.10.10.10:FF:000322">
    <property type="entry name" value="Probable disease resistance protein At1g63360"/>
    <property type="match status" value="1"/>
</dbReference>
<sequence>MAAYAALLSLAQTTDLSANQDNQYRFSDDAESKIRSIHDEYVNFLLSFLEDFPEKATRWEDKVREVAHKIEDVIQRYMWQQMKSMWPSRVTFKDQLKDLTEEIGLIVGQMMEERPAYTLPAVSVPSPSTAGKDAVIGLEDDVMAIKDRLCGQSSELQVVPIAGMGGIGKTTLARTLYDDPSILCHFDIRAWVTVSQDYSPHKLRKILLGLVDSLKLLEKKLSGEKIHESGEVEVEEEGGLVLGEESKIEKKVFQSLKWRRYLIVMDDIWRTDDWDDLRNVFPDDNNGSRIMLTTRLSDLATYGSPLHEMRFMDDHQSWDLLKQKVFTNSTDFPLELEDIGKEIARKCAGLPLAVVLVAGVLSAANTTQASWEEIARNVNPVVKEELKEILSFSYTHLPHHLRPCFLYIGGFPEDEEIHASRLIKLWVAEGFLKNQFGCSTSLEDEAEVYLDDLVKRNLVLVTSRKTNGKIKSCSLHDTVRDMCVWKAREEKFLRVLDGCDLSQGEMNERRLSFNHSDIKGIVGSTIRSILCFQLQSFGGWEAFLGRSTLLKVLNGVGSSDEDQPPPPSQVFDLFHLTHLVLIGSFNIPSAISNLVNLQTLIIHPTFHQKKRNWRDNYKNASHFSLPLEIWRMRKLRHLILYDLYTLPPPPYESNIPLEKLQTLSPLENLVWSERMVQMIPNVKKLGLVYSSYEEYHLHHLRCLHQLEKLQITGYKDFSWRGQNHIAVFSMTLQKLSLVGVKFRWKDMDIIGELPNLQVLKLLNHACDGETWETGDGEFPQLTFLLIYRSRLRQWTTQGSSSFPMLRCLVLCSCVYLQEIPESIGEISTLELIQVDYYTRSLVESVEQIRKDQQSCGNEALQVLVVHSDEHHSLPMAGKREDPVIGIDLGTSYSCVGVWQNGRVEIIANDHGNRTTPSYVAFTDTERLIGDTAKNQVAMNPINTVFDSKRLIGRRFSDSSVQSDMKLWPFEVISGPRDRPMIVVNYKGKQKQFAAEEISSMVLHKMKEIAEAYLGSTVKNAVVTVPAHFNNSQRQATKDAAVISGLNVMRIINEPTAAAIAYGLDKKATSSGERNVLIFDLGGGTIDVTLFTIDEGVFIVKATAGDAHLGGEDFDHRMVNHFVQEFQGKHKKDCSGNQRALRRLKNACERAKRILSSNDQVKVQIDCLFESIDFDLTITRAGFEELNMDLFRKCMESVEACLRDAKMNKNNVHDIVLVGGSTRIPGVQRLLQDFFNGKELCKSINPDEAVAYGAAVQAAIISGEGNEKVQHLLPLDVTPLSLGLETHGGVMSVVIPRNTAIPAKRERIISTTSDNQRDIEIQVYEGERTRTRDNNLLGISNFSGIRPAPKGVPRINVCFDIDADGIFELSAEDKTTGKENNKIRLTIDRGGLSKEEIEKMAREAEKRFYYEEINTKN</sequence>
<keyword evidence="3" id="KW-0433">Leucine-rich repeat</keyword>
<dbReference type="PROSITE" id="PS00329">
    <property type="entry name" value="HSP70_2"/>
    <property type="match status" value="1"/>
</dbReference>
<dbReference type="Pfam" id="PF23559">
    <property type="entry name" value="WHD_DRP"/>
    <property type="match status" value="1"/>
</dbReference>
<dbReference type="Gene3D" id="3.40.50.300">
    <property type="entry name" value="P-loop containing nucleotide triphosphate hydrolases"/>
    <property type="match status" value="1"/>
</dbReference>
<dbReference type="InterPro" id="IPR032675">
    <property type="entry name" value="LRR_dom_sf"/>
</dbReference>
<evidence type="ECO:0000256" key="4">
    <source>
        <dbReference type="ARBA" id="ARBA00022737"/>
    </source>
</evidence>
<keyword evidence="10" id="KW-0346">Stress response</keyword>
<dbReference type="InterPro" id="IPR042197">
    <property type="entry name" value="Apaf_helical"/>
</dbReference>
<evidence type="ECO:0000256" key="3">
    <source>
        <dbReference type="ARBA" id="ARBA00022614"/>
    </source>
</evidence>
<dbReference type="SUPFAM" id="SSF100920">
    <property type="entry name" value="Heat shock protein 70kD (HSP70), peptide-binding domain"/>
    <property type="match status" value="1"/>
</dbReference>
<dbReference type="InterPro" id="IPR002182">
    <property type="entry name" value="NB-ARC"/>
</dbReference>
<dbReference type="FunFam" id="3.40.50.300:FF:001091">
    <property type="entry name" value="Probable disease resistance protein At1g61300"/>
    <property type="match status" value="1"/>
</dbReference>
<keyword evidence="6" id="KW-0611">Plant defense</keyword>
<dbReference type="Gene3D" id="2.60.34.10">
    <property type="entry name" value="Substrate Binding Domain Of DNAk, Chain A, domain 1"/>
    <property type="match status" value="1"/>
</dbReference>
<dbReference type="CDD" id="cd10233">
    <property type="entry name" value="ASKHA_NBD_HSP70_HSPA1"/>
    <property type="match status" value="1"/>
</dbReference>
<dbReference type="FunFam" id="2.60.34.10:FF:000012">
    <property type="entry name" value="Heat shock 70 kDa protein"/>
    <property type="match status" value="1"/>
</dbReference>